<comment type="caution">
    <text evidence="2">The sequence shown here is derived from an EMBL/GenBank/DDBJ whole genome shotgun (WGS) entry which is preliminary data.</text>
</comment>
<evidence type="ECO:0000313" key="3">
    <source>
        <dbReference type="Proteomes" id="UP000037931"/>
    </source>
</evidence>
<evidence type="ECO:0000313" key="2">
    <source>
        <dbReference type="EMBL" id="KPA87986.1"/>
    </source>
</evidence>
<dbReference type="Proteomes" id="UP000037931">
    <property type="component" value="Unassembled WGS sequence"/>
</dbReference>
<dbReference type="PROSITE" id="PS51257">
    <property type="entry name" value="PROKAR_LIPOPROTEIN"/>
    <property type="match status" value="1"/>
</dbReference>
<protein>
    <recommendedName>
        <fullName evidence="4">DUF4189 domain-containing protein</fullName>
    </recommendedName>
</protein>
<dbReference type="RefSeq" id="WP_054064383.1">
    <property type="nucleotide sequence ID" value="NZ_JSYZ01000025.1"/>
</dbReference>
<name>A0A0N1J5P1_9PSED</name>
<dbReference type="PATRIC" id="fig|50340.43.peg.3278"/>
<gene>
    <name evidence="2" type="ORF">PF66_05563</name>
</gene>
<sequence precursor="true">MTADRRQHLPSLPCLLLLACSFSMIAGCSGHQTPVNGYPCYAKAVPSTGVGGLAWGPNVKTASAKSLDNCRRYAAESGGTPGSCRVTAASCR</sequence>
<reference evidence="2 3" key="1">
    <citation type="journal article" date="2015" name="PLoS ONE">
        <title>Rice-Infecting Pseudomonas Genomes Are Highly Accessorized and Harbor Multiple Putative Virulence Mechanisms to Cause Sheath Brown Rot.</title>
        <authorList>
            <person name="Quibod I.L."/>
            <person name="Grande G."/>
            <person name="Oreiro E.G."/>
            <person name="Borja F.N."/>
            <person name="Dossa G.S."/>
            <person name="Mauleon R."/>
            <person name="Cruz C.V."/>
            <person name="Oliva R."/>
        </authorList>
    </citation>
    <scope>NUCLEOTIDE SEQUENCE [LARGE SCALE GENOMIC DNA]</scope>
    <source>
        <strain evidence="2 3">IRRI 6609</strain>
    </source>
</reference>
<feature type="signal peptide" evidence="1">
    <location>
        <begin position="1"/>
        <end position="26"/>
    </location>
</feature>
<dbReference type="AlphaFoldDB" id="A0A0N1J5P1"/>
<dbReference type="OrthoDB" id="7025474at2"/>
<evidence type="ECO:0008006" key="4">
    <source>
        <dbReference type="Google" id="ProtNLM"/>
    </source>
</evidence>
<evidence type="ECO:0000256" key="1">
    <source>
        <dbReference type="SAM" id="SignalP"/>
    </source>
</evidence>
<organism evidence="2 3">
    <name type="scientific">Pseudomonas asplenii</name>
    <dbReference type="NCBI Taxonomy" id="53407"/>
    <lineage>
        <taxon>Bacteria</taxon>
        <taxon>Pseudomonadati</taxon>
        <taxon>Pseudomonadota</taxon>
        <taxon>Gammaproteobacteria</taxon>
        <taxon>Pseudomonadales</taxon>
        <taxon>Pseudomonadaceae</taxon>
        <taxon>Pseudomonas</taxon>
    </lineage>
</organism>
<proteinExistence type="predicted"/>
<accession>A0A0N1J5P1</accession>
<dbReference type="EMBL" id="JSYZ01000025">
    <property type="protein sequence ID" value="KPA87986.1"/>
    <property type="molecule type" value="Genomic_DNA"/>
</dbReference>
<keyword evidence="1" id="KW-0732">Signal</keyword>
<feature type="chain" id="PRO_5005874451" description="DUF4189 domain-containing protein" evidence="1">
    <location>
        <begin position="27"/>
        <end position="92"/>
    </location>
</feature>
<keyword evidence="3" id="KW-1185">Reference proteome</keyword>